<proteinExistence type="predicted"/>
<feature type="region of interest" description="Disordered" evidence="2">
    <location>
        <begin position="96"/>
        <end position="161"/>
    </location>
</feature>
<feature type="compositionally biased region" description="Basic and acidic residues" evidence="2">
    <location>
        <begin position="215"/>
        <end position="229"/>
    </location>
</feature>
<protein>
    <submittedName>
        <fullName evidence="3">Uncharacterized protein</fullName>
    </submittedName>
</protein>
<dbReference type="OrthoDB" id="10257855at2759"/>
<accession>A0A9P0G766</accession>
<dbReference type="Proteomes" id="UP001153636">
    <property type="component" value="Chromosome 13"/>
</dbReference>
<keyword evidence="4" id="KW-1185">Reference proteome</keyword>
<feature type="compositionally biased region" description="Low complexity" evidence="2">
    <location>
        <begin position="230"/>
        <end position="241"/>
    </location>
</feature>
<name>A0A9P0G766_9CUCU</name>
<reference evidence="3" key="1">
    <citation type="submission" date="2022-01" db="EMBL/GenBank/DDBJ databases">
        <authorList>
            <person name="King R."/>
        </authorList>
    </citation>
    <scope>NUCLEOTIDE SEQUENCE</scope>
</reference>
<evidence type="ECO:0000313" key="4">
    <source>
        <dbReference type="Proteomes" id="UP001153636"/>
    </source>
</evidence>
<dbReference type="GO" id="GO:0005634">
    <property type="term" value="C:nucleus"/>
    <property type="evidence" value="ECO:0007669"/>
    <property type="project" value="UniProtKB-SubCell"/>
</dbReference>
<organism evidence="3 4">
    <name type="scientific">Psylliodes chrysocephalus</name>
    <dbReference type="NCBI Taxonomy" id="3402493"/>
    <lineage>
        <taxon>Eukaryota</taxon>
        <taxon>Metazoa</taxon>
        <taxon>Ecdysozoa</taxon>
        <taxon>Arthropoda</taxon>
        <taxon>Hexapoda</taxon>
        <taxon>Insecta</taxon>
        <taxon>Pterygota</taxon>
        <taxon>Neoptera</taxon>
        <taxon>Endopterygota</taxon>
        <taxon>Coleoptera</taxon>
        <taxon>Polyphaga</taxon>
        <taxon>Cucujiformia</taxon>
        <taxon>Chrysomeloidea</taxon>
        <taxon>Chrysomelidae</taxon>
        <taxon>Galerucinae</taxon>
        <taxon>Alticini</taxon>
        <taxon>Psylliodes</taxon>
    </lineage>
</organism>
<dbReference type="EMBL" id="OV651825">
    <property type="protein sequence ID" value="CAH1102423.1"/>
    <property type="molecule type" value="Genomic_DNA"/>
</dbReference>
<feature type="region of interest" description="Disordered" evidence="2">
    <location>
        <begin position="210"/>
        <end position="251"/>
    </location>
</feature>
<dbReference type="Gene3D" id="1.10.10.60">
    <property type="entry name" value="Homeodomain-like"/>
    <property type="match status" value="1"/>
</dbReference>
<evidence type="ECO:0000313" key="3">
    <source>
        <dbReference type="EMBL" id="CAH1102423.1"/>
    </source>
</evidence>
<evidence type="ECO:0000256" key="2">
    <source>
        <dbReference type="SAM" id="MobiDB-lite"/>
    </source>
</evidence>
<evidence type="ECO:0000256" key="1">
    <source>
        <dbReference type="ARBA" id="ARBA00004123"/>
    </source>
</evidence>
<dbReference type="InterPro" id="IPR009057">
    <property type="entry name" value="Homeodomain-like_sf"/>
</dbReference>
<comment type="subcellular location">
    <subcellularLocation>
        <location evidence="1">Nucleus</location>
    </subcellularLocation>
</comment>
<sequence length="262" mass="29934">MAGYRPSYTVDEDMQILKSIIKFQLYYSVRGRSLWKDLSSVGYLDRTWMSLQNRFEKTILPNISNPKYTIPDIEKRKIELAWHQTSTVFKNSQKAIAKNKRNKNSSSSEEIDVESSSAEDDKNTSSDDEIIIDDTDKQEKNLDANNKQISRDVNNESLQSSDDSLVFALNSTITMIEEKVDKQTTHLDNTNVTKSNSNDFTTFMESETVEINSSPEHEATNEKSCDKKSNNLSKHNSSDNKMQAYETTDDESDIFVTCKSNL</sequence>
<dbReference type="AlphaFoldDB" id="A0A9P0G766"/>
<gene>
    <name evidence="3" type="ORF">PSYICH_LOCUS3950</name>
</gene>
<dbReference type="SUPFAM" id="SSF46689">
    <property type="entry name" value="Homeodomain-like"/>
    <property type="match status" value="1"/>
</dbReference>